<dbReference type="Pfam" id="PF05255">
    <property type="entry name" value="UPF0220"/>
    <property type="match status" value="1"/>
</dbReference>
<dbReference type="AlphaFoldDB" id="A0AAD5TGV5"/>
<evidence type="ECO:0000256" key="1">
    <source>
        <dbReference type="ARBA" id="ARBA00004141"/>
    </source>
</evidence>
<evidence type="ECO:0000256" key="3">
    <source>
        <dbReference type="ARBA" id="ARBA00022692"/>
    </source>
</evidence>
<evidence type="ECO:0000256" key="2">
    <source>
        <dbReference type="ARBA" id="ARBA00005335"/>
    </source>
</evidence>
<evidence type="ECO:0000256" key="6">
    <source>
        <dbReference type="SAM" id="Phobius"/>
    </source>
</evidence>
<accession>A0AAD5TGV5</accession>
<feature type="transmembrane region" description="Helical" evidence="6">
    <location>
        <begin position="84"/>
        <end position="106"/>
    </location>
</feature>
<keyword evidence="3 6" id="KW-0812">Transmembrane</keyword>
<dbReference type="GO" id="GO:0016020">
    <property type="term" value="C:membrane"/>
    <property type="evidence" value="ECO:0007669"/>
    <property type="project" value="UniProtKB-SubCell"/>
</dbReference>
<proteinExistence type="inferred from homology"/>
<evidence type="ECO:0000313" key="8">
    <source>
        <dbReference type="Proteomes" id="UP001212152"/>
    </source>
</evidence>
<keyword evidence="5 6" id="KW-0472">Membrane</keyword>
<evidence type="ECO:0000256" key="4">
    <source>
        <dbReference type="ARBA" id="ARBA00022989"/>
    </source>
</evidence>
<feature type="transmembrane region" description="Helical" evidence="6">
    <location>
        <begin position="127"/>
        <end position="151"/>
    </location>
</feature>
<feature type="transmembrane region" description="Helical" evidence="6">
    <location>
        <begin position="50"/>
        <end position="72"/>
    </location>
</feature>
<keyword evidence="8" id="KW-1185">Reference proteome</keyword>
<comment type="caution">
    <text evidence="7">The sequence shown here is derived from an EMBL/GenBank/DDBJ whole genome shotgun (WGS) entry which is preliminary data.</text>
</comment>
<dbReference type="Proteomes" id="UP001212152">
    <property type="component" value="Unassembled WGS sequence"/>
</dbReference>
<dbReference type="PANTHER" id="PTHR13180">
    <property type="entry name" value="SMALL MEMBRANE PROTEIN-RELATED"/>
    <property type="match status" value="1"/>
</dbReference>
<gene>
    <name evidence="7" type="ORF">HDU87_001265</name>
</gene>
<comment type="subcellular location">
    <subcellularLocation>
        <location evidence="1">Membrane</location>
        <topology evidence="1">Multi-pass membrane protein</topology>
    </subcellularLocation>
</comment>
<reference evidence="7" key="1">
    <citation type="submission" date="2020-05" db="EMBL/GenBank/DDBJ databases">
        <title>Phylogenomic resolution of chytrid fungi.</title>
        <authorList>
            <person name="Stajich J.E."/>
            <person name="Amses K."/>
            <person name="Simmons R."/>
            <person name="Seto K."/>
            <person name="Myers J."/>
            <person name="Bonds A."/>
            <person name="Quandt C.A."/>
            <person name="Barry K."/>
            <person name="Liu P."/>
            <person name="Grigoriev I."/>
            <person name="Longcore J.E."/>
            <person name="James T.Y."/>
        </authorList>
    </citation>
    <scope>NUCLEOTIDE SEQUENCE</scope>
    <source>
        <strain evidence="7">JEL0379</strain>
    </source>
</reference>
<dbReference type="InterPro" id="IPR007919">
    <property type="entry name" value="UPF0220"/>
</dbReference>
<evidence type="ECO:0000256" key="5">
    <source>
        <dbReference type="ARBA" id="ARBA00023136"/>
    </source>
</evidence>
<feature type="transmembrane region" description="Helical" evidence="6">
    <location>
        <begin position="163"/>
        <end position="184"/>
    </location>
</feature>
<name>A0AAD5TGV5_9FUNG</name>
<protein>
    <submittedName>
        <fullName evidence="7">Uncharacterized protein</fullName>
    </submittedName>
</protein>
<sequence length="198" mass="21056">MPRYQPLSLDASDSPRPRSKTAFYCGWCGDVVIQLFDGISHKLPSRTESVGYLAGVLFAIGWWVFIDGAVYATSRTEPPVPVPVAFVDWVPGILSTIALIIVNLIDREMLSAESDIGGGSVATKAQGCAFLGVSMALGSLGGAFAVMILKYTMHGRTAGDEAYFGFCISGQNALIFASSMILWFGRNGGGSEPPFPGY</sequence>
<comment type="similarity">
    <text evidence="2">Belongs to the UPF0220 family.</text>
</comment>
<evidence type="ECO:0000313" key="7">
    <source>
        <dbReference type="EMBL" id="KAJ3168064.1"/>
    </source>
</evidence>
<organism evidence="7 8">
    <name type="scientific">Geranomyces variabilis</name>
    <dbReference type="NCBI Taxonomy" id="109894"/>
    <lineage>
        <taxon>Eukaryota</taxon>
        <taxon>Fungi</taxon>
        <taxon>Fungi incertae sedis</taxon>
        <taxon>Chytridiomycota</taxon>
        <taxon>Chytridiomycota incertae sedis</taxon>
        <taxon>Chytridiomycetes</taxon>
        <taxon>Spizellomycetales</taxon>
        <taxon>Powellomycetaceae</taxon>
        <taxon>Geranomyces</taxon>
    </lineage>
</organism>
<dbReference type="EMBL" id="JADGJQ010000128">
    <property type="protein sequence ID" value="KAJ3168064.1"/>
    <property type="molecule type" value="Genomic_DNA"/>
</dbReference>
<keyword evidence="4 6" id="KW-1133">Transmembrane helix</keyword>